<evidence type="ECO:0000313" key="5">
    <source>
        <dbReference type="Proteomes" id="UP001597131"/>
    </source>
</evidence>
<dbReference type="RefSeq" id="WP_380745344.1">
    <property type="nucleotide sequence ID" value="NZ_JBHTLI010000001.1"/>
</dbReference>
<dbReference type="SMART" id="SM00028">
    <property type="entry name" value="TPR"/>
    <property type="match status" value="1"/>
</dbReference>
<name>A0ABW3NVJ7_9FLAO</name>
<accession>A0ABW3NVJ7</accession>
<reference evidence="5" key="1">
    <citation type="journal article" date="2019" name="Int. J. Syst. Evol. Microbiol.">
        <title>The Global Catalogue of Microorganisms (GCM) 10K type strain sequencing project: providing services to taxonomists for standard genome sequencing and annotation.</title>
        <authorList>
            <consortium name="The Broad Institute Genomics Platform"/>
            <consortium name="The Broad Institute Genome Sequencing Center for Infectious Disease"/>
            <person name="Wu L."/>
            <person name="Ma J."/>
        </authorList>
    </citation>
    <scope>NUCLEOTIDE SEQUENCE [LARGE SCALE GENOMIC DNA]</scope>
    <source>
        <strain evidence="5">CCUG 64793</strain>
    </source>
</reference>
<evidence type="ECO:0000256" key="1">
    <source>
        <dbReference type="ARBA" id="ARBA00005622"/>
    </source>
</evidence>
<dbReference type="PROSITE" id="PS50005">
    <property type="entry name" value="TPR"/>
    <property type="match status" value="1"/>
</dbReference>
<comment type="similarity">
    <text evidence="1">Belongs to the esterase D family.</text>
</comment>
<keyword evidence="3" id="KW-0802">TPR repeat</keyword>
<dbReference type="PANTHER" id="PTHR40841:SF2">
    <property type="entry name" value="SIDEROPHORE-DEGRADING ESTERASE (EUROFUNG)"/>
    <property type="match status" value="1"/>
</dbReference>
<dbReference type="Gene3D" id="1.25.40.10">
    <property type="entry name" value="Tetratricopeptide repeat domain"/>
    <property type="match status" value="1"/>
</dbReference>
<dbReference type="SUPFAM" id="SSF53474">
    <property type="entry name" value="alpha/beta-Hydrolases"/>
    <property type="match status" value="1"/>
</dbReference>
<dbReference type="InterPro" id="IPR000801">
    <property type="entry name" value="Esterase-like"/>
</dbReference>
<dbReference type="InterPro" id="IPR019734">
    <property type="entry name" value="TPR_rpt"/>
</dbReference>
<proteinExistence type="inferred from homology"/>
<protein>
    <submittedName>
        <fullName evidence="4">Alpha/beta hydrolase-fold protein</fullName>
    </submittedName>
</protein>
<keyword evidence="5" id="KW-1185">Reference proteome</keyword>
<gene>
    <name evidence="4" type="ORF">ACFQ3Q_10100</name>
</gene>
<feature type="repeat" description="TPR" evidence="3">
    <location>
        <begin position="348"/>
        <end position="381"/>
    </location>
</feature>
<dbReference type="Pfam" id="PF13181">
    <property type="entry name" value="TPR_8"/>
    <property type="match status" value="1"/>
</dbReference>
<evidence type="ECO:0000256" key="2">
    <source>
        <dbReference type="ARBA" id="ARBA00022801"/>
    </source>
</evidence>
<dbReference type="EMBL" id="JBHTLI010000001">
    <property type="protein sequence ID" value="MFD1096099.1"/>
    <property type="molecule type" value="Genomic_DNA"/>
</dbReference>
<dbReference type="InterPro" id="IPR011990">
    <property type="entry name" value="TPR-like_helical_dom_sf"/>
</dbReference>
<dbReference type="Pfam" id="PF00756">
    <property type="entry name" value="Esterase"/>
    <property type="match status" value="1"/>
</dbReference>
<dbReference type="Proteomes" id="UP001597131">
    <property type="component" value="Unassembled WGS sequence"/>
</dbReference>
<comment type="caution">
    <text evidence="4">The sequence shown here is derived from an EMBL/GenBank/DDBJ whole genome shotgun (WGS) entry which is preliminary data.</text>
</comment>
<dbReference type="PANTHER" id="PTHR40841">
    <property type="entry name" value="SIDEROPHORE TRIACETYLFUSARININE C ESTERASE"/>
    <property type="match status" value="1"/>
</dbReference>
<dbReference type="InterPro" id="IPR029058">
    <property type="entry name" value="AB_hydrolase_fold"/>
</dbReference>
<dbReference type="Gene3D" id="3.40.50.1820">
    <property type="entry name" value="alpha/beta hydrolase"/>
    <property type="match status" value="1"/>
</dbReference>
<dbReference type="PROSITE" id="PS50293">
    <property type="entry name" value="TPR_REGION"/>
    <property type="match status" value="1"/>
</dbReference>
<evidence type="ECO:0000313" key="4">
    <source>
        <dbReference type="EMBL" id="MFD1096099.1"/>
    </source>
</evidence>
<sequence length="403" mass="46722">MKFKLLIILLLLSFVCYSQKPIKIGESIEVHSDILKEDRMLEIHLPKNYIESNKTYPVLYLLDSFFNFPHAVGTIEYLQLNRLIPEMIVVGVRNTNRNRDLSPPSPQLSKEEKERMGAKGEADNFLAFLENELIPQIEKNYKVASYRLIVGHSRGGLFNIYSFFKKPELFDAYITISPSLWYPNELISQSFEDVFKNPSELNSSFYLTLANENKGSMRGNVLKLSGEFENYINKHEETGLRFKYVHMPEEVHGTVGLPSIFNGLRFIFEPTQYEIPRTKELIIAQGGPKAVIKKAVDYFDQLSEKYGFEVTNEYTLIDLGYNFLKIEEFRKYSIDAFKANVDAHPDSYDAYSTLGMAYERLGELQNAKTNYEKALKLVKQTENPEWEFYKADLENLEKKMNSD</sequence>
<keyword evidence="2 4" id="KW-0378">Hydrolase</keyword>
<dbReference type="SUPFAM" id="SSF48452">
    <property type="entry name" value="TPR-like"/>
    <property type="match status" value="1"/>
</dbReference>
<dbReference type="GO" id="GO:0016787">
    <property type="term" value="F:hydrolase activity"/>
    <property type="evidence" value="ECO:0007669"/>
    <property type="project" value="UniProtKB-KW"/>
</dbReference>
<evidence type="ECO:0000256" key="3">
    <source>
        <dbReference type="PROSITE-ProRule" id="PRU00339"/>
    </source>
</evidence>
<dbReference type="InterPro" id="IPR052558">
    <property type="entry name" value="Siderophore_Hydrolase_D"/>
</dbReference>
<organism evidence="4 5">
    <name type="scientific">Salegentibacter chungangensis</name>
    <dbReference type="NCBI Taxonomy" id="1335724"/>
    <lineage>
        <taxon>Bacteria</taxon>
        <taxon>Pseudomonadati</taxon>
        <taxon>Bacteroidota</taxon>
        <taxon>Flavobacteriia</taxon>
        <taxon>Flavobacteriales</taxon>
        <taxon>Flavobacteriaceae</taxon>
        <taxon>Salegentibacter</taxon>
    </lineage>
</organism>